<keyword evidence="2" id="KW-0778">Tellurium resistance</keyword>
<evidence type="ECO:0000256" key="1">
    <source>
        <dbReference type="ARBA" id="ARBA00008775"/>
    </source>
</evidence>
<dbReference type="CDD" id="cd06974">
    <property type="entry name" value="TerD_like"/>
    <property type="match status" value="1"/>
</dbReference>
<evidence type="ECO:0000256" key="2">
    <source>
        <dbReference type="ARBA" id="ARBA00022686"/>
    </source>
</evidence>
<proteinExistence type="inferred from homology"/>
<feature type="region of interest" description="Disordered" evidence="3">
    <location>
        <begin position="181"/>
        <end position="206"/>
    </location>
</feature>
<dbReference type="Proteomes" id="UP000592294">
    <property type="component" value="Unassembled WGS sequence"/>
</dbReference>
<dbReference type="PANTHER" id="PTHR32097">
    <property type="entry name" value="CAMP-BINDING PROTEIN 1-RELATED"/>
    <property type="match status" value="1"/>
</dbReference>
<evidence type="ECO:0000256" key="3">
    <source>
        <dbReference type="SAM" id="MobiDB-lite"/>
    </source>
</evidence>
<name>A0A850RBM0_9GAMM</name>
<evidence type="ECO:0000313" key="6">
    <source>
        <dbReference type="Proteomes" id="UP000592294"/>
    </source>
</evidence>
<dbReference type="PANTHER" id="PTHR32097:SF4">
    <property type="entry name" value="GENERAL STRESS PROTEIN 16U"/>
    <property type="match status" value="1"/>
</dbReference>
<reference evidence="5 6" key="1">
    <citation type="submission" date="2020-06" db="EMBL/GenBank/DDBJ databases">
        <title>Whole-genome sequence of Allochromatium humboldtianum DSM 21881, type strain.</title>
        <authorList>
            <person name="Kyndt J.A."/>
            <person name="Meyer T.E."/>
        </authorList>
    </citation>
    <scope>NUCLEOTIDE SEQUENCE [LARGE SCALE GENOMIC DNA]</scope>
    <source>
        <strain evidence="5 6">DSM 21881</strain>
    </source>
</reference>
<dbReference type="EMBL" id="JABZEO010000006">
    <property type="protein sequence ID" value="NVZ09696.1"/>
    <property type="molecule type" value="Genomic_DNA"/>
</dbReference>
<comment type="caution">
    <text evidence="5">The sequence shown here is derived from an EMBL/GenBank/DDBJ whole genome shotgun (WGS) entry which is preliminary data.</text>
</comment>
<organism evidence="5 6">
    <name type="scientific">Allochromatium humboldtianum</name>
    <dbReference type="NCBI Taxonomy" id="504901"/>
    <lineage>
        <taxon>Bacteria</taxon>
        <taxon>Pseudomonadati</taxon>
        <taxon>Pseudomonadota</taxon>
        <taxon>Gammaproteobacteria</taxon>
        <taxon>Chromatiales</taxon>
        <taxon>Chromatiaceae</taxon>
        <taxon>Allochromatium</taxon>
    </lineage>
</organism>
<comment type="similarity">
    <text evidence="1">Belongs to the CAPAB/TerDEXZ family.</text>
</comment>
<dbReference type="AlphaFoldDB" id="A0A850RBM0"/>
<dbReference type="Pfam" id="PF02342">
    <property type="entry name" value="TerD"/>
    <property type="match status" value="1"/>
</dbReference>
<gene>
    <name evidence="5" type="ORF">HW932_10520</name>
</gene>
<feature type="domain" description="TerD" evidence="4">
    <location>
        <begin position="1"/>
        <end position="172"/>
    </location>
</feature>
<accession>A0A850RBM0</accession>
<dbReference type="Gene3D" id="2.60.60.30">
    <property type="entry name" value="sav2460 like domains"/>
    <property type="match status" value="1"/>
</dbReference>
<evidence type="ECO:0000313" key="5">
    <source>
        <dbReference type="EMBL" id="NVZ09696.1"/>
    </source>
</evidence>
<protein>
    <submittedName>
        <fullName evidence="5">TerD family protein</fullName>
    </submittedName>
</protein>
<dbReference type="GO" id="GO:0046690">
    <property type="term" value="P:response to tellurium ion"/>
    <property type="evidence" value="ECO:0007669"/>
    <property type="project" value="UniProtKB-KW"/>
</dbReference>
<dbReference type="InterPro" id="IPR003325">
    <property type="entry name" value="TerD"/>
</dbReference>
<dbReference type="InterPro" id="IPR051324">
    <property type="entry name" value="Stress/Tellurium_Resist"/>
</dbReference>
<keyword evidence="6" id="KW-1185">Reference proteome</keyword>
<sequence length="425" mass="47744">MGLELQQGANAPLVHNRILVGIGWDAGLSWDIDACAFLIGSTGQVRHDQDFVFYNQAETPCGSLILESDPDDDQRRFRAFLDRVPEDVTKIIFTVTLATEPDVEGCPHCGLLDQLYIRLTDLAGEDELIRFDLKPAGRERALMLGDLYRHQGTWKFRAVGQGYNGGLDTLATALGVNLQSSTAEETEVSEDDRTNPAVTLSRRRSPKQVRAEKAEALQKALRRFLPQIRAAVDNQLNESNTRMILDKILMDVFGYSMDEIKAEQKVQGRKADYVLAVGDQDLIVGESKRAGLTLRDKHVFQSTSYGAYSGIRWALLTNLATWRVYHIATHDMVTANLVFSVDLLPDVSLEDCERLLLISRFGMTRKGMLEKHWNEVSALTRESLIRALLTEDVINKIRLVIKRDTGCSFDNEVIQQVVEDTLIHP</sequence>
<evidence type="ECO:0000259" key="4">
    <source>
        <dbReference type="Pfam" id="PF02342"/>
    </source>
</evidence>